<name>A0A6C0CH71_9ZZZZ</name>
<evidence type="ECO:0000313" key="2">
    <source>
        <dbReference type="EMBL" id="QHT03190.1"/>
    </source>
</evidence>
<keyword evidence="1" id="KW-0812">Transmembrane</keyword>
<protein>
    <submittedName>
        <fullName evidence="2">Uncharacterized protein</fullName>
    </submittedName>
</protein>
<dbReference type="AlphaFoldDB" id="A0A6C0CH71"/>
<proteinExistence type="predicted"/>
<keyword evidence="1" id="KW-1133">Transmembrane helix</keyword>
<organism evidence="2">
    <name type="scientific">viral metagenome</name>
    <dbReference type="NCBI Taxonomy" id="1070528"/>
    <lineage>
        <taxon>unclassified sequences</taxon>
        <taxon>metagenomes</taxon>
        <taxon>organismal metagenomes</taxon>
    </lineage>
</organism>
<keyword evidence="1" id="KW-0472">Membrane</keyword>
<accession>A0A6C0CH71</accession>
<evidence type="ECO:0000256" key="1">
    <source>
        <dbReference type="SAM" id="Phobius"/>
    </source>
</evidence>
<dbReference type="EMBL" id="MN739407">
    <property type="protein sequence ID" value="QHT03190.1"/>
    <property type="molecule type" value="Genomic_DNA"/>
</dbReference>
<feature type="transmembrane region" description="Helical" evidence="1">
    <location>
        <begin position="50"/>
        <end position="75"/>
    </location>
</feature>
<reference evidence="2" key="1">
    <citation type="journal article" date="2020" name="Nature">
        <title>Giant virus diversity and host interactions through global metagenomics.</title>
        <authorList>
            <person name="Schulz F."/>
            <person name="Roux S."/>
            <person name="Paez-Espino D."/>
            <person name="Jungbluth S."/>
            <person name="Walsh D.A."/>
            <person name="Denef V.J."/>
            <person name="McMahon K.D."/>
            <person name="Konstantinidis K.T."/>
            <person name="Eloe-Fadrosh E.A."/>
            <person name="Kyrpides N.C."/>
            <person name="Woyke T."/>
        </authorList>
    </citation>
    <scope>NUCLEOTIDE SEQUENCE</scope>
    <source>
        <strain evidence="2">GVMAG-M-3300020728-1</strain>
    </source>
</reference>
<sequence>MFSRKFVHSATLAVVFFLLSSPITYRLVDRLVGAVVSAVAPHSAETLKVAHAGCPTTYGLAVHAVVFGVVSYYLLHQN</sequence>